<dbReference type="Proteomes" id="UP000237000">
    <property type="component" value="Unassembled WGS sequence"/>
</dbReference>
<keyword evidence="2" id="KW-1185">Reference proteome</keyword>
<evidence type="ECO:0000313" key="2">
    <source>
        <dbReference type="Proteomes" id="UP000237000"/>
    </source>
</evidence>
<sequence length="25" mass="2652">MAACSCGVKAVVEAIRPLWFSVNTV</sequence>
<protein>
    <submittedName>
        <fullName evidence="1">Uncharacterized protein</fullName>
    </submittedName>
</protein>
<dbReference type="InParanoid" id="A0A2P5FZR3"/>
<comment type="caution">
    <text evidence="1">The sequence shown here is derived from an EMBL/GenBank/DDBJ whole genome shotgun (WGS) entry which is preliminary data.</text>
</comment>
<gene>
    <name evidence="1" type="ORF">TorRG33x02_013100</name>
</gene>
<proteinExistence type="predicted"/>
<accession>A0A2P5FZR3</accession>
<name>A0A2P5FZR3_TREOI</name>
<dbReference type="EMBL" id="JXTC01000003">
    <property type="protein sequence ID" value="POO03249.1"/>
    <property type="molecule type" value="Genomic_DNA"/>
</dbReference>
<organism evidence="1 2">
    <name type="scientific">Trema orientale</name>
    <name type="common">Charcoal tree</name>
    <name type="synonym">Celtis orientalis</name>
    <dbReference type="NCBI Taxonomy" id="63057"/>
    <lineage>
        <taxon>Eukaryota</taxon>
        <taxon>Viridiplantae</taxon>
        <taxon>Streptophyta</taxon>
        <taxon>Embryophyta</taxon>
        <taxon>Tracheophyta</taxon>
        <taxon>Spermatophyta</taxon>
        <taxon>Magnoliopsida</taxon>
        <taxon>eudicotyledons</taxon>
        <taxon>Gunneridae</taxon>
        <taxon>Pentapetalae</taxon>
        <taxon>rosids</taxon>
        <taxon>fabids</taxon>
        <taxon>Rosales</taxon>
        <taxon>Cannabaceae</taxon>
        <taxon>Trema</taxon>
    </lineage>
</organism>
<reference evidence="2" key="1">
    <citation type="submission" date="2016-06" db="EMBL/GenBank/DDBJ databases">
        <title>Parallel loss of symbiosis genes in relatives of nitrogen-fixing non-legume Parasponia.</title>
        <authorList>
            <person name="Van Velzen R."/>
            <person name="Holmer R."/>
            <person name="Bu F."/>
            <person name="Rutten L."/>
            <person name="Van Zeijl A."/>
            <person name="Liu W."/>
            <person name="Santuari L."/>
            <person name="Cao Q."/>
            <person name="Sharma T."/>
            <person name="Shen D."/>
            <person name="Roswanjaya Y."/>
            <person name="Wardhani T."/>
            <person name="Kalhor M.S."/>
            <person name="Jansen J."/>
            <person name="Van den Hoogen J."/>
            <person name="Gungor B."/>
            <person name="Hartog M."/>
            <person name="Hontelez J."/>
            <person name="Verver J."/>
            <person name="Yang W.-C."/>
            <person name="Schijlen E."/>
            <person name="Repin R."/>
            <person name="Schilthuizen M."/>
            <person name="Schranz E."/>
            <person name="Heidstra R."/>
            <person name="Miyata K."/>
            <person name="Fedorova E."/>
            <person name="Kohlen W."/>
            <person name="Bisseling T."/>
            <person name="Smit S."/>
            <person name="Geurts R."/>
        </authorList>
    </citation>
    <scope>NUCLEOTIDE SEQUENCE [LARGE SCALE GENOMIC DNA]</scope>
    <source>
        <strain evidence="2">cv. RG33-2</strain>
    </source>
</reference>
<evidence type="ECO:0000313" key="1">
    <source>
        <dbReference type="EMBL" id="POO03249.1"/>
    </source>
</evidence>
<dbReference type="AlphaFoldDB" id="A0A2P5FZR3"/>